<keyword evidence="4" id="KW-1185">Reference proteome</keyword>
<reference evidence="3" key="1">
    <citation type="journal article" date="2020" name="bioRxiv">
        <title>Whole genome comparisons of ergot fungi reveals the divergence and evolution of species within the genus Claviceps are the result of varying mechanisms driving genome evolution and host range expansion.</title>
        <authorList>
            <person name="Wyka S.A."/>
            <person name="Mondo S.J."/>
            <person name="Liu M."/>
            <person name="Dettman J."/>
            <person name="Nalam V."/>
            <person name="Broders K.D."/>
        </authorList>
    </citation>
    <scope>NUCLEOTIDE SEQUENCE</scope>
    <source>
        <strain evidence="3">CCC 489</strain>
    </source>
</reference>
<evidence type="ECO:0000256" key="2">
    <source>
        <dbReference type="SAM" id="SignalP"/>
    </source>
</evidence>
<proteinExistence type="predicted"/>
<dbReference type="OrthoDB" id="2373480at2759"/>
<dbReference type="PANTHER" id="PTHR34853">
    <property type="match status" value="1"/>
</dbReference>
<keyword evidence="1" id="KW-0378">Hydrolase</keyword>
<dbReference type="InterPro" id="IPR005152">
    <property type="entry name" value="Lipase_secreted"/>
</dbReference>
<name>A0A8K0NFV8_9HYPO</name>
<organism evidence="3 4">
    <name type="scientific">Claviceps africana</name>
    <dbReference type="NCBI Taxonomy" id="83212"/>
    <lineage>
        <taxon>Eukaryota</taxon>
        <taxon>Fungi</taxon>
        <taxon>Dikarya</taxon>
        <taxon>Ascomycota</taxon>
        <taxon>Pezizomycotina</taxon>
        <taxon>Sordariomycetes</taxon>
        <taxon>Hypocreomycetidae</taxon>
        <taxon>Hypocreales</taxon>
        <taxon>Clavicipitaceae</taxon>
        <taxon>Claviceps</taxon>
    </lineage>
</organism>
<evidence type="ECO:0000313" key="3">
    <source>
        <dbReference type="EMBL" id="KAG5915916.1"/>
    </source>
</evidence>
<feature type="non-terminal residue" evidence="3">
    <location>
        <position position="126"/>
    </location>
</feature>
<dbReference type="GO" id="GO:0016042">
    <property type="term" value="P:lipid catabolic process"/>
    <property type="evidence" value="ECO:0007669"/>
    <property type="project" value="InterPro"/>
</dbReference>
<keyword evidence="2" id="KW-0732">Signal</keyword>
<sequence>MHPSRSLLLAWASTSAAVVSIPSAPGLDWQVPTPPSRDAFYVVPEDIAKASPGSILRHRRPPSPIGSGFETLELHASHQILYRTTDSEDKATATVLTVLIPPRANLSRVLSYQVAEDAASVDCAPS</sequence>
<protein>
    <submittedName>
        <fullName evidence="3">Uncharacterized protein</fullName>
    </submittedName>
</protein>
<gene>
    <name evidence="3" type="ORF">E4U42_007878</name>
</gene>
<dbReference type="Proteomes" id="UP000811619">
    <property type="component" value="Unassembled WGS sequence"/>
</dbReference>
<feature type="signal peptide" evidence="2">
    <location>
        <begin position="1"/>
        <end position="16"/>
    </location>
</feature>
<dbReference type="AlphaFoldDB" id="A0A8K0NFV8"/>
<feature type="chain" id="PRO_5035463098" evidence="2">
    <location>
        <begin position="17"/>
        <end position="126"/>
    </location>
</feature>
<dbReference type="Gene3D" id="3.40.50.1820">
    <property type="entry name" value="alpha/beta hydrolase"/>
    <property type="match status" value="1"/>
</dbReference>
<dbReference type="InterPro" id="IPR029058">
    <property type="entry name" value="AB_hydrolase_fold"/>
</dbReference>
<evidence type="ECO:0000256" key="1">
    <source>
        <dbReference type="ARBA" id="ARBA00022801"/>
    </source>
</evidence>
<accession>A0A8K0NFV8</accession>
<comment type="caution">
    <text evidence="3">The sequence shown here is derived from an EMBL/GenBank/DDBJ whole genome shotgun (WGS) entry which is preliminary data.</text>
</comment>
<dbReference type="EMBL" id="SRPY01000938">
    <property type="protein sequence ID" value="KAG5915916.1"/>
    <property type="molecule type" value="Genomic_DNA"/>
</dbReference>
<dbReference type="PANTHER" id="PTHR34853:SF5">
    <property type="entry name" value="LIP-DOMAIN-CONTAINING PROTEIN-RELATED"/>
    <property type="match status" value="1"/>
</dbReference>
<evidence type="ECO:0000313" key="4">
    <source>
        <dbReference type="Proteomes" id="UP000811619"/>
    </source>
</evidence>
<dbReference type="GO" id="GO:0004806">
    <property type="term" value="F:triacylglycerol lipase activity"/>
    <property type="evidence" value="ECO:0007669"/>
    <property type="project" value="InterPro"/>
</dbReference>